<dbReference type="PROSITE" id="PS00397">
    <property type="entry name" value="RECOMBINASES_1"/>
    <property type="match status" value="1"/>
</dbReference>
<dbReference type="PROSITE" id="PS00398">
    <property type="entry name" value="RECOMBINASES_2"/>
    <property type="match status" value="1"/>
</dbReference>
<dbReference type="SMART" id="SM00857">
    <property type="entry name" value="Resolvase"/>
    <property type="match status" value="1"/>
</dbReference>
<dbReference type="SUPFAM" id="SSF46689">
    <property type="entry name" value="Homeodomain-like"/>
    <property type="match status" value="1"/>
</dbReference>
<dbReference type="SUPFAM" id="SSF53041">
    <property type="entry name" value="Resolvase-like"/>
    <property type="match status" value="1"/>
</dbReference>
<dbReference type="CDD" id="cd03768">
    <property type="entry name" value="SR_ResInv"/>
    <property type="match status" value="1"/>
</dbReference>
<dbReference type="InterPro" id="IPR036162">
    <property type="entry name" value="Resolvase-like_N_sf"/>
</dbReference>
<feature type="compositionally biased region" description="Basic residues" evidence="6">
    <location>
        <begin position="132"/>
        <end position="144"/>
    </location>
</feature>
<evidence type="ECO:0000256" key="1">
    <source>
        <dbReference type="ARBA" id="ARBA00009913"/>
    </source>
</evidence>
<dbReference type="InterPro" id="IPR050639">
    <property type="entry name" value="SSR_resolvase"/>
</dbReference>
<evidence type="ECO:0000313" key="8">
    <source>
        <dbReference type="EMBL" id="MDG5754132.1"/>
    </source>
</evidence>
<evidence type="ECO:0000259" key="7">
    <source>
        <dbReference type="PROSITE" id="PS51736"/>
    </source>
</evidence>
<organism evidence="8 9">
    <name type="scientific">Ectobacillus antri</name>
    <dbReference type="NCBI Taxonomy" id="2486280"/>
    <lineage>
        <taxon>Bacteria</taxon>
        <taxon>Bacillati</taxon>
        <taxon>Bacillota</taxon>
        <taxon>Bacilli</taxon>
        <taxon>Bacillales</taxon>
        <taxon>Bacillaceae</taxon>
        <taxon>Ectobacillus</taxon>
    </lineage>
</organism>
<dbReference type="Pfam" id="PF02796">
    <property type="entry name" value="HTH_7"/>
    <property type="match status" value="1"/>
</dbReference>
<evidence type="ECO:0000256" key="5">
    <source>
        <dbReference type="PROSITE-ProRule" id="PRU10137"/>
    </source>
</evidence>
<dbReference type="EMBL" id="JARULN010000006">
    <property type="protein sequence ID" value="MDG5754132.1"/>
    <property type="molecule type" value="Genomic_DNA"/>
</dbReference>
<evidence type="ECO:0000313" key="9">
    <source>
        <dbReference type="Proteomes" id="UP001218246"/>
    </source>
</evidence>
<proteinExistence type="inferred from homology"/>
<dbReference type="Pfam" id="PF00239">
    <property type="entry name" value="Resolvase"/>
    <property type="match status" value="1"/>
</dbReference>
<feature type="active site" description="O-(5'-phospho-DNA)-serine intermediate" evidence="5">
    <location>
        <position position="9"/>
    </location>
</feature>
<feature type="region of interest" description="Disordered" evidence="6">
    <location>
        <begin position="125"/>
        <end position="144"/>
    </location>
</feature>
<evidence type="ECO:0000256" key="6">
    <source>
        <dbReference type="SAM" id="MobiDB-lite"/>
    </source>
</evidence>
<dbReference type="Proteomes" id="UP001218246">
    <property type="component" value="Unassembled WGS sequence"/>
</dbReference>
<sequence>MIFGYARVSTEEQNLNMQIDSLTRFGVEKIYKEKLSGTRKDRTQLEELLKVLRSGDKIVVYKLDRISRSTKHLIELSELFNELEVDFISINDNIDTSTAMGKFFFRTMASIAELERDIISERTKSGLQAARSRGRKGGRPTKKKDKVEMAIKMYKSKDYTINQITEATGISKTSLYRYLDKVN</sequence>
<dbReference type="InterPro" id="IPR006118">
    <property type="entry name" value="Recombinase_CS"/>
</dbReference>
<dbReference type="Gene3D" id="1.10.10.60">
    <property type="entry name" value="Homeodomain-like"/>
    <property type="match status" value="1"/>
</dbReference>
<dbReference type="InterPro" id="IPR006119">
    <property type="entry name" value="Resolv_N"/>
</dbReference>
<accession>A0ABT6H580</accession>
<dbReference type="PROSITE" id="PS51736">
    <property type="entry name" value="RECOMBINASES_3"/>
    <property type="match status" value="1"/>
</dbReference>
<dbReference type="Gene3D" id="3.40.50.1390">
    <property type="entry name" value="Resolvase, N-terminal catalytic domain"/>
    <property type="match status" value="1"/>
</dbReference>
<evidence type="ECO:0000256" key="3">
    <source>
        <dbReference type="ARBA" id="ARBA00023125"/>
    </source>
</evidence>
<dbReference type="RefSeq" id="WP_124566041.1">
    <property type="nucleotide sequence ID" value="NZ_JARRRY010000005.1"/>
</dbReference>
<keyword evidence="4" id="KW-0233">DNA recombination</keyword>
<comment type="similarity">
    <text evidence="1">Belongs to the site-specific recombinase resolvase family.</text>
</comment>
<reference evidence="8 9" key="1">
    <citation type="submission" date="2023-04" db="EMBL/GenBank/DDBJ databases">
        <title>Ectobacillus antri isolated from activated sludge.</title>
        <authorList>
            <person name="Yan P."/>
            <person name="Liu X."/>
        </authorList>
    </citation>
    <scope>NUCLEOTIDE SEQUENCE [LARGE SCALE GENOMIC DNA]</scope>
    <source>
        <strain evidence="8 9">C18H</strain>
    </source>
</reference>
<name>A0ABT6H580_9BACI</name>
<keyword evidence="2" id="KW-0229">DNA integration</keyword>
<dbReference type="InterPro" id="IPR009057">
    <property type="entry name" value="Homeodomain-like_sf"/>
</dbReference>
<dbReference type="InterPro" id="IPR006120">
    <property type="entry name" value="Resolvase_HTH_dom"/>
</dbReference>
<keyword evidence="3" id="KW-0238">DNA-binding</keyword>
<keyword evidence="9" id="KW-1185">Reference proteome</keyword>
<feature type="domain" description="Resolvase/invertase-type recombinase catalytic" evidence="7">
    <location>
        <begin position="1"/>
        <end position="134"/>
    </location>
</feature>
<comment type="caution">
    <text evidence="8">The sequence shown here is derived from an EMBL/GenBank/DDBJ whole genome shotgun (WGS) entry which is preliminary data.</text>
</comment>
<evidence type="ECO:0000256" key="4">
    <source>
        <dbReference type="ARBA" id="ARBA00023172"/>
    </source>
</evidence>
<evidence type="ECO:0000256" key="2">
    <source>
        <dbReference type="ARBA" id="ARBA00022908"/>
    </source>
</evidence>
<dbReference type="PANTHER" id="PTHR30461:SF2">
    <property type="entry name" value="SERINE RECOMBINASE PINE-RELATED"/>
    <property type="match status" value="1"/>
</dbReference>
<dbReference type="PANTHER" id="PTHR30461">
    <property type="entry name" value="DNA-INVERTASE FROM LAMBDOID PROPHAGE"/>
    <property type="match status" value="1"/>
</dbReference>
<protein>
    <submittedName>
        <fullName evidence="8">Recombinase family protein</fullName>
    </submittedName>
</protein>
<gene>
    <name evidence="8" type="ORF">P6P90_09110</name>
</gene>